<evidence type="ECO:0008006" key="4">
    <source>
        <dbReference type="Google" id="ProtNLM"/>
    </source>
</evidence>
<evidence type="ECO:0000256" key="1">
    <source>
        <dbReference type="SAM" id="SignalP"/>
    </source>
</evidence>
<dbReference type="RefSeq" id="WP_222580024.1">
    <property type="nucleotide sequence ID" value="NZ_JAHVHU010000009.1"/>
</dbReference>
<dbReference type="AlphaFoldDB" id="A0A953LD52"/>
<protein>
    <recommendedName>
        <fullName evidence="4">Beta-galactosidase</fullName>
    </recommendedName>
</protein>
<name>A0A953LD52_9BACT</name>
<gene>
    <name evidence="2" type="ORF">KUV50_10095</name>
</gene>
<dbReference type="EMBL" id="JAHVHU010000009">
    <property type="protein sequence ID" value="MBY5958484.1"/>
    <property type="molecule type" value="Genomic_DNA"/>
</dbReference>
<reference evidence="2" key="1">
    <citation type="submission" date="2021-06" db="EMBL/GenBank/DDBJ databases">
        <title>44 bacteria genomes isolated from Dapeng, Shenzhen.</title>
        <authorList>
            <person name="Zheng W."/>
            <person name="Yu S."/>
            <person name="Huang Y."/>
        </authorList>
    </citation>
    <scope>NUCLEOTIDE SEQUENCE</scope>
    <source>
        <strain evidence="2">DP5N28-2</strain>
    </source>
</reference>
<proteinExistence type="predicted"/>
<keyword evidence="1" id="KW-0732">Signal</keyword>
<accession>A0A953LD52</accession>
<feature type="chain" id="PRO_5037490104" description="Beta-galactosidase" evidence="1">
    <location>
        <begin position="26"/>
        <end position="698"/>
    </location>
</feature>
<comment type="caution">
    <text evidence="2">The sequence shown here is derived from an EMBL/GenBank/DDBJ whole genome shotgun (WGS) entry which is preliminary data.</text>
</comment>
<evidence type="ECO:0000313" key="3">
    <source>
        <dbReference type="Proteomes" id="UP000753961"/>
    </source>
</evidence>
<keyword evidence="3" id="KW-1185">Reference proteome</keyword>
<dbReference type="Gene3D" id="3.20.20.80">
    <property type="entry name" value="Glycosidases"/>
    <property type="match status" value="1"/>
</dbReference>
<sequence length="698" mass="80784">MKYIIRLTSLFILMIWSALPGSATIDNPGTVQPFSLEHIAIHNKNSSLTDRSSEFDQTTLTIHPTQENPGVVIWEKGDQGDWNAGQYLVFEVFANNKYSGQVNIEFYINAEQSDSENNPNQKAKTIKGIYTHMGILPKLKTKMIFPLSYLDGQNVFMPRFPRQLKGTVWGRRLDPADIVKVVLRFGPIHKVYPSPEYEVASISITENLPPPYPPIEESIIDEFGQWKLKKWKDKIRNERQLKRKNRKVEKLAQSATYPDNWSQYGGWKEKQFEPSGYFRTEHDGHRWWLVDPEGYAFLSTGVDVMQYGSAGPVNDIEDLFEQLPEDTKNVDFYVQNLTKVYGEEARRKWETTTRGLMKKYRFNTVGNWSDITFIKNNNLPYVLPLYGFPTTKIRVFRDFPDVFSNEYHKNSVHFAKQLHDYKDDPYLIGYFLQNEPQWASGDLNIAFEMFGTTQQSETKNKFVEWIREKYGGDIKDFNNSWNLDLHAFQELLQKSFKSYPSKTADKDFYAFSEIMVSRYVDIPCDEIDKVDQNHLNLGMRYAWLSSDLLYKAGERFDAFSINGYGMDPPETAKIAEKSGKPVLIGEFHHGAVDRALPATGIVGVANQKDRGRAYRHYLEQGFSRPEVIGMHYFQWIDLPFYGRFDGENYNIGVVNMNNIPYPELTKAMTVSNERIYKVGSGQVPPVDENMKKIPAIHY</sequence>
<dbReference type="Proteomes" id="UP000753961">
    <property type="component" value="Unassembled WGS sequence"/>
</dbReference>
<organism evidence="2 3">
    <name type="scientific">Membranihabitans marinus</name>
    <dbReference type="NCBI Taxonomy" id="1227546"/>
    <lineage>
        <taxon>Bacteria</taxon>
        <taxon>Pseudomonadati</taxon>
        <taxon>Bacteroidota</taxon>
        <taxon>Saprospiria</taxon>
        <taxon>Saprospirales</taxon>
        <taxon>Saprospiraceae</taxon>
        <taxon>Membranihabitans</taxon>
    </lineage>
</organism>
<dbReference type="InterPro" id="IPR017853">
    <property type="entry name" value="GH"/>
</dbReference>
<feature type="signal peptide" evidence="1">
    <location>
        <begin position="1"/>
        <end position="25"/>
    </location>
</feature>
<dbReference type="SUPFAM" id="SSF51445">
    <property type="entry name" value="(Trans)glycosidases"/>
    <property type="match status" value="1"/>
</dbReference>
<evidence type="ECO:0000313" key="2">
    <source>
        <dbReference type="EMBL" id="MBY5958484.1"/>
    </source>
</evidence>